<protein>
    <submittedName>
        <fullName evidence="2">Uncharacterized protein</fullName>
    </submittedName>
</protein>
<comment type="caution">
    <text evidence="2">The sequence shown here is derived from an EMBL/GenBank/DDBJ whole genome shotgun (WGS) entry which is preliminary data.</text>
</comment>
<keyword evidence="3" id="KW-1185">Reference proteome</keyword>
<reference evidence="3" key="1">
    <citation type="journal article" date="2019" name="Int. J. Syst. Evol. Microbiol.">
        <title>The Global Catalogue of Microorganisms (GCM) 10K type strain sequencing project: providing services to taxonomists for standard genome sequencing and annotation.</title>
        <authorList>
            <consortium name="The Broad Institute Genomics Platform"/>
            <consortium name="The Broad Institute Genome Sequencing Center for Infectious Disease"/>
            <person name="Wu L."/>
            <person name="Ma J."/>
        </authorList>
    </citation>
    <scope>NUCLEOTIDE SEQUENCE [LARGE SCALE GENOMIC DNA]</scope>
    <source>
        <strain evidence="3">JCM 6833</strain>
    </source>
</reference>
<organism evidence="2 3">
    <name type="scientific">Actinomadura fulvescens</name>
    <dbReference type="NCBI Taxonomy" id="46160"/>
    <lineage>
        <taxon>Bacteria</taxon>
        <taxon>Bacillati</taxon>
        <taxon>Actinomycetota</taxon>
        <taxon>Actinomycetes</taxon>
        <taxon>Streptosporangiales</taxon>
        <taxon>Thermomonosporaceae</taxon>
        <taxon>Actinomadura</taxon>
    </lineage>
</organism>
<sequence length="323" mass="36693">MEHSLTHRPTSDSSASRWIDRATRRPPPGRPAAGPGRAARRPTMLINGQSALNRKELAERAGVSYPTVGYWFANADRLGFPAQHRRGRSTYVVEEEFMQWLEEWRQRDDWRRKREEPKDLSGSPNELIGPQGVADIFGVHVATINGYVRKSIPAWERGEKGLLPPPDEVEVTGKVIHRRWRRKTITDFKRPGVGRKKGTPQPFPSEAKKKLEITKAILRVAAQDPGRSETPEGLATVLQVSARVAATYLHEVAPDVIKEYQLRPFSDIVAAMTGSTEETRLWQAKQAMRRDDAPQPVFKYNRVRYYRPDELETFLAHLETGGN</sequence>
<feature type="compositionally biased region" description="Low complexity" evidence="1">
    <location>
        <begin position="31"/>
        <end position="42"/>
    </location>
</feature>
<dbReference type="InterPro" id="IPR036388">
    <property type="entry name" value="WH-like_DNA-bd_sf"/>
</dbReference>
<name>A0ABP6CU69_9ACTN</name>
<dbReference type="Proteomes" id="UP001501509">
    <property type="component" value="Unassembled WGS sequence"/>
</dbReference>
<gene>
    <name evidence="2" type="ORF">GCM10010411_76740</name>
</gene>
<dbReference type="Gene3D" id="1.10.10.10">
    <property type="entry name" value="Winged helix-like DNA-binding domain superfamily/Winged helix DNA-binding domain"/>
    <property type="match status" value="1"/>
</dbReference>
<evidence type="ECO:0000313" key="2">
    <source>
        <dbReference type="EMBL" id="GAA2628111.1"/>
    </source>
</evidence>
<evidence type="ECO:0000256" key="1">
    <source>
        <dbReference type="SAM" id="MobiDB-lite"/>
    </source>
</evidence>
<dbReference type="EMBL" id="BAAATD010000013">
    <property type="protein sequence ID" value="GAA2628111.1"/>
    <property type="molecule type" value="Genomic_DNA"/>
</dbReference>
<accession>A0ABP6CU69</accession>
<feature type="compositionally biased region" description="Polar residues" evidence="1">
    <location>
        <begin position="7"/>
        <end position="16"/>
    </location>
</feature>
<proteinExistence type="predicted"/>
<feature type="region of interest" description="Disordered" evidence="1">
    <location>
        <begin position="1"/>
        <end position="42"/>
    </location>
</feature>
<evidence type="ECO:0000313" key="3">
    <source>
        <dbReference type="Proteomes" id="UP001501509"/>
    </source>
</evidence>